<evidence type="ECO:0000313" key="2">
    <source>
        <dbReference type="Proteomes" id="UP000187609"/>
    </source>
</evidence>
<feature type="non-terminal residue" evidence="1">
    <location>
        <position position="1"/>
    </location>
</feature>
<organism evidence="1 2">
    <name type="scientific">Nicotiana attenuata</name>
    <name type="common">Coyote tobacco</name>
    <dbReference type="NCBI Taxonomy" id="49451"/>
    <lineage>
        <taxon>Eukaryota</taxon>
        <taxon>Viridiplantae</taxon>
        <taxon>Streptophyta</taxon>
        <taxon>Embryophyta</taxon>
        <taxon>Tracheophyta</taxon>
        <taxon>Spermatophyta</taxon>
        <taxon>Magnoliopsida</taxon>
        <taxon>eudicotyledons</taxon>
        <taxon>Gunneridae</taxon>
        <taxon>Pentapetalae</taxon>
        <taxon>asterids</taxon>
        <taxon>lamiids</taxon>
        <taxon>Solanales</taxon>
        <taxon>Solanaceae</taxon>
        <taxon>Nicotianoideae</taxon>
        <taxon>Nicotianeae</taxon>
        <taxon>Nicotiana</taxon>
    </lineage>
</organism>
<keyword evidence="2" id="KW-1185">Reference proteome</keyword>
<dbReference type="AlphaFoldDB" id="A0A1J6JWX7"/>
<sequence>KIQRMIGYSQAFRNIKNKIWIFSNGDLDCTVIDDLEQVLTCSINVNNEEDFIIFVVYTNTKSSLRLPLLEDLKRLSYYNKPWRVTCDFNCTTKAQEKKGGLPHNHQKALPFINCILQCDIVDLQFSGPKYTWCNEGAP</sequence>
<name>A0A1J6JWX7_NICAT</name>
<dbReference type="SMR" id="A0A1J6JWX7"/>
<dbReference type="InterPro" id="IPR036691">
    <property type="entry name" value="Endo/exonu/phosph_ase_sf"/>
</dbReference>
<dbReference type="Gramene" id="OIT20956">
    <property type="protein sequence ID" value="OIT20956"/>
    <property type="gene ID" value="A4A49_64333"/>
</dbReference>
<feature type="non-terminal residue" evidence="1">
    <location>
        <position position="138"/>
    </location>
</feature>
<protein>
    <recommendedName>
        <fullName evidence="3">Endonuclease/exonuclease/phosphatase domain-containing protein</fullName>
    </recommendedName>
</protein>
<reference evidence="1" key="1">
    <citation type="submission" date="2016-11" db="EMBL/GenBank/DDBJ databases">
        <title>The genome of Nicotiana attenuata.</title>
        <authorList>
            <person name="Xu S."/>
            <person name="Brockmoeller T."/>
            <person name="Gaquerel E."/>
            <person name="Navarro A."/>
            <person name="Kuhl H."/>
            <person name="Gase K."/>
            <person name="Ling Z."/>
            <person name="Zhou W."/>
            <person name="Kreitzer C."/>
            <person name="Stanke M."/>
            <person name="Tang H."/>
            <person name="Lyons E."/>
            <person name="Pandey P."/>
            <person name="Pandey S.P."/>
            <person name="Timmermann B."/>
            <person name="Baldwin I.T."/>
        </authorList>
    </citation>
    <scope>NUCLEOTIDE SEQUENCE [LARGE SCALE GENOMIC DNA]</scope>
    <source>
        <strain evidence="1">UT</strain>
    </source>
</reference>
<proteinExistence type="predicted"/>
<dbReference type="Gene3D" id="3.60.10.10">
    <property type="entry name" value="Endonuclease/exonuclease/phosphatase"/>
    <property type="match status" value="1"/>
</dbReference>
<evidence type="ECO:0008006" key="3">
    <source>
        <dbReference type="Google" id="ProtNLM"/>
    </source>
</evidence>
<comment type="caution">
    <text evidence="1">The sequence shown here is derived from an EMBL/GenBank/DDBJ whole genome shotgun (WGS) entry which is preliminary data.</text>
</comment>
<evidence type="ECO:0000313" key="1">
    <source>
        <dbReference type="EMBL" id="OIT20956.1"/>
    </source>
</evidence>
<accession>A0A1J6JWX7</accession>
<dbReference type="EMBL" id="MJEQ01004727">
    <property type="protein sequence ID" value="OIT20956.1"/>
    <property type="molecule type" value="Genomic_DNA"/>
</dbReference>
<dbReference type="Proteomes" id="UP000187609">
    <property type="component" value="Unassembled WGS sequence"/>
</dbReference>
<gene>
    <name evidence="1" type="ORF">A4A49_64333</name>
</gene>